<dbReference type="EMBL" id="JACHHO010000006">
    <property type="protein sequence ID" value="MBB5205848.1"/>
    <property type="molecule type" value="Genomic_DNA"/>
</dbReference>
<dbReference type="InterPro" id="IPR044843">
    <property type="entry name" value="Trans_IPPS_bact-type"/>
</dbReference>
<dbReference type="SUPFAM" id="SSF48576">
    <property type="entry name" value="Terpenoid synthases"/>
    <property type="match status" value="1"/>
</dbReference>
<evidence type="ECO:0000313" key="2">
    <source>
        <dbReference type="Proteomes" id="UP000554837"/>
    </source>
</evidence>
<organism evidence="1 2">
    <name type="scientific">Inhella inkyongensis</name>
    <dbReference type="NCBI Taxonomy" id="392593"/>
    <lineage>
        <taxon>Bacteria</taxon>
        <taxon>Pseudomonadati</taxon>
        <taxon>Pseudomonadota</taxon>
        <taxon>Betaproteobacteria</taxon>
        <taxon>Burkholderiales</taxon>
        <taxon>Sphaerotilaceae</taxon>
        <taxon>Inhella</taxon>
    </lineage>
</organism>
<evidence type="ECO:0000313" key="1">
    <source>
        <dbReference type="EMBL" id="MBB5205848.1"/>
    </source>
</evidence>
<dbReference type="InterPro" id="IPR008949">
    <property type="entry name" value="Isoprenoid_synthase_dom_sf"/>
</dbReference>
<dbReference type="SFLD" id="SFLDS00005">
    <property type="entry name" value="Isoprenoid_Synthase_Type_I"/>
    <property type="match status" value="1"/>
</dbReference>
<dbReference type="SFLD" id="SFLDG01212">
    <property type="entry name" value="Phytoene_synthase_like"/>
    <property type="match status" value="1"/>
</dbReference>
<sequence length="279" mass="30840">MPTAPLRHHDENFPVASWLCPARLRPPILAIYRFARYADDVADEGDASPAQRQAELTELRASLDAIAQGLPPSPAHAQLMAPLAEAIEEHALPLAPLHALLDAFVQDTEVLRYENRAALLDYCRRSANPVGRLLLHLVGVQGPTAWAASDAICTGLQLVNFWQDIGVDRLKGRVYLPADALAARGLQPEAILAGQDSPALRACVGEQTRWAEALLRQGRALPPLVPGRLAWELRLVIEGGLRIAEKIHHLDHDSLNRRPRLRAWDAPQMLIRALRQRPE</sequence>
<keyword evidence="2" id="KW-1185">Reference proteome</keyword>
<dbReference type="AlphaFoldDB" id="A0A840S8L2"/>
<dbReference type="PANTHER" id="PTHR31480">
    <property type="entry name" value="BIFUNCTIONAL LYCOPENE CYCLASE/PHYTOENE SYNTHASE"/>
    <property type="match status" value="1"/>
</dbReference>
<comment type="caution">
    <text evidence="1">The sequence shown here is derived from an EMBL/GenBank/DDBJ whole genome shotgun (WGS) entry which is preliminary data.</text>
</comment>
<proteinExistence type="predicted"/>
<dbReference type="Gene3D" id="1.10.600.10">
    <property type="entry name" value="Farnesyl Diphosphate Synthase"/>
    <property type="match status" value="1"/>
</dbReference>
<dbReference type="GO" id="GO:0004311">
    <property type="term" value="F:geranylgeranyl diphosphate synthase activity"/>
    <property type="evidence" value="ECO:0007669"/>
    <property type="project" value="InterPro"/>
</dbReference>
<dbReference type="InterPro" id="IPR017827">
    <property type="entry name" value="HSQ_synthase_HpnC"/>
</dbReference>
<dbReference type="InterPro" id="IPR002060">
    <property type="entry name" value="Squ/phyt_synthse"/>
</dbReference>
<dbReference type="CDD" id="cd00683">
    <property type="entry name" value="Trans_IPPS_HH"/>
    <property type="match status" value="1"/>
</dbReference>
<dbReference type="Pfam" id="PF00494">
    <property type="entry name" value="SQS_PSY"/>
    <property type="match status" value="1"/>
</dbReference>
<dbReference type="Proteomes" id="UP000554837">
    <property type="component" value="Unassembled WGS sequence"/>
</dbReference>
<name>A0A840S8L2_9BURK</name>
<dbReference type="NCBIfam" id="TIGR03464">
    <property type="entry name" value="HpnC"/>
    <property type="match status" value="1"/>
</dbReference>
<protein>
    <submittedName>
        <fullName evidence="1">Squalene synthase HpnC</fullName>
    </submittedName>
</protein>
<dbReference type="InterPro" id="IPR033904">
    <property type="entry name" value="Trans_IPPS_HH"/>
</dbReference>
<dbReference type="GO" id="GO:0051996">
    <property type="term" value="F:squalene synthase [NAD(P)H] activity"/>
    <property type="evidence" value="ECO:0007669"/>
    <property type="project" value="InterPro"/>
</dbReference>
<accession>A0A840S8L2</accession>
<reference evidence="1 2" key="1">
    <citation type="submission" date="2020-08" db="EMBL/GenBank/DDBJ databases">
        <title>Genomic Encyclopedia of Type Strains, Phase IV (KMG-IV): sequencing the most valuable type-strain genomes for metagenomic binning, comparative biology and taxonomic classification.</title>
        <authorList>
            <person name="Goeker M."/>
        </authorList>
    </citation>
    <scope>NUCLEOTIDE SEQUENCE [LARGE SCALE GENOMIC DNA]</scope>
    <source>
        <strain evidence="1 2">DSM 23958</strain>
    </source>
</reference>
<gene>
    <name evidence="1" type="ORF">HNQ51_003179</name>
</gene>
<dbReference type="GO" id="GO:0016114">
    <property type="term" value="P:terpenoid biosynthetic process"/>
    <property type="evidence" value="ECO:0007669"/>
    <property type="project" value="UniProtKB-ARBA"/>
</dbReference>
<dbReference type="SFLD" id="SFLDG01018">
    <property type="entry name" value="Squalene/Phytoene_Synthase_Lik"/>
    <property type="match status" value="1"/>
</dbReference>